<evidence type="ECO:0000313" key="3">
    <source>
        <dbReference type="EMBL" id="GIZ37767.1"/>
    </source>
</evidence>
<keyword evidence="2" id="KW-0732">Signal</keyword>
<comment type="caution">
    <text evidence="3">The sequence shown here is derived from an EMBL/GenBank/DDBJ whole genome shotgun (WGS) entry which is preliminary data.</text>
</comment>
<organism evidence="3 4">
    <name type="scientific">Cercospora kikuchii</name>
    <dbReference type="NCBI Taxonomy" id="84275"/>
    <lineage>
        <taxon>Eukaryota</taxon>
        <taxon>Fungi</taxon>
        <taxon>Dikarya</taxon>
        <taxon>Ascomycota</taxon>
        <taxon>Pezizomycotina</taxon>
        <taxon>Dothideomycetes</taxon>
        <taxon>Dothideomycetidae</taxon>
        <taxon>Mycosphaerellales</taxon>
        <taxon>Mycosphaerellaceae</taxon>
        <taxon>Cercospora</taxon>
    </lineage>
</organism>
<evidence type="ECO:0000256" key="1">
    <source>
        <dbReference type="SAM" id="Phobius"/>
    </source>
</evidence>
<evidence type="ECO:0000313" key="4">
    <source>
        <dbReference type="Proteomes" id="UP000825890"/>
    </source>
</evidence>
<sequence length="319" mass="34933">MPASLLHNATLLATILLASASITQAQGINGNDSAIVNSNIGAGSEELYQYIRQNLPLRNSTDYPLRYSGFNWSGPAEDNGLWTIRWNTADAWLPGNLSSPGREKAVVTSYALQWEGHETYNDLSAKIANDTDVLREAGLVQEPPNMCFGMMGYSSDFPENVKKRMDIYANDPCESLLGEECLRSIKKAYTDSIDDSDCYIPGDTQRSGFAGCEDTWDKLGGFTFLSGSIANGSQASNASYKSPDWDDVIAQQVQLHAADDNSTYEKELQRTQFVVLKESGKDAQLLCMRLEGFAWRVAVGLGPVLLTIGVLTAQLMEVL</sequence>
<reference evidence="3 4" key="1">
    <citation type="submission" date="2021-01" db="EMBL/GenBank/DDBJ databases">
        <title>Cercospora kikuchii MAFF 305040 whole genome shotgun sequence.</title>
        <authorList>
            <person name="Kashiwa T."/>
            <person name="Suzuki T."/>
        </authorList>
    </citation>
    <scope>NUCLEOTIDE SEQUENCE [LARGE SCALE GENOMIC DNA]</scope>
    <source>
        <strain evidence="3 4">MAFF 305040</strain>
    </source>
</reference>
<dbReference type="AlphaFoldDB" id="A0A9P3C6W0"/>
<feature type="signal peptide" evidence="2">
    <location>
        <begin position="1"/>
        <end position="25"/>
    </location>
</feature>
<dbReference type="GeneID" id="68286778"/>
<keyword evidence="1" id="KW-0472">Membrane</keyword>
<dbReference type="Proteomes" id="UP000825890">
    <property type="component" value="Unassembled WGS sequence"/>
</dbReference>
<keyword evidence="1" id="KW-0812">Transmembrane</keyword>
<gene>
    <name evidence="3" type="ORF">CKM354_000120300</name>
</gene>
<accession>A0A9P3C6W0</accession>
<dbReference type="OrthoDB" id="3643401at2759"/>
<keyword evidence="1" id="KW-1133">Transmembrane helix</keyword>
<evidence type="ECO:0000256" key="2">
    <source>
        <dbReference type="SAM" id="SignalP"/>
    </source>
</evidence>
<name>A0A9P3C6W0_9PEZI</name>
<feature type="chain" id="PRO_5040456180" evidence="2">
    <location>
        <begin position="26"/>
        <end position="319"/>
    </location>
</feature>
<dbReference type="EMBL" id="BOLY01000001">
    <property type="protein sequence ID" value="GIZ37767.1"/>
    <property type="molecule type" value="Genomic_DNA"/>
</dbReference>
<protein>
    <submittedName>
        <fullName evidence="3">Uncharacterized protein</fullName>
    </submittedName>
</protein>
<keyword evidence="4" id="KW-1185">Reference proteome</keyword>
<feature type="transmembrane region" description="Helical" evidence="1">
    <location>
        <begin position="293"/>
        <end position="313"/>
    </location>
</feature>
<proteinExistence type="predicted"/>
<dbReference type="RefSeq" id="XP_044652254.1">
    <property type="nucleotide sequence ID" value="XM_044796319.1"/>
</dbReference>